<dbReference type="PANTHER" id="PTHR45418">
    <property type="entry name" value="CANCER/TESTIS ANTIGEN 55"/>
    <property type="match status" value="1"/>
</dbReference>
<dbReference type="InterPro" id="IPR049080">
    <property type="entry name" value="MOV-10-like_beta-barrel"/>
</dbReference>
<keyword evidence="8" id="KW-0067">ATP-binding</keyword>
<dbReference type="Proteomes" id="UP000193642">
    <property type="component" value="Unassembled WGS sequence"/>
</dbReference>
<dbReference type="InterPro" id="IPR041677">
    <property type="entry name" value="DNA2/NAM7_AAA_11"/>
</dbReference>
<proteinExistence type="inferred from homology"/>
<evidence type="ECO:0000256" key="4">
    <source>
        <dbReference type="ARBA" id="ARBA00022490"/>
    </source>
</evidence>
<dbReference type="InterPro" id="IPR027417">
    <property type="entry name" value="P-loop_NTPase"/>
</dbReference>
<dbReference type="GO" id="GO:0005524">
    <property type="term" value="F:ATP binding"/>
    <property type="evidence" value="ECO:0007669"/>
    <property type="project" value="UniProtKB-KW"/>
</dbReference>
<dbReference type="STRING" id="329046.A0A1Y2BYE0"/>
<evidence type="ECO:0000256" key="5">
    <source>
        <dbReference type="ARBA" id="ARBA00022741"/>
    </source>
</evidence>
<keyword evidence="7" id="KW-0347">Helicase</keyword>
<dbReference type="GO" id="GO:0016787">
    <property type="term" value="F:hydrolase activity"/>
    <property type="evidence" value="ECO:0007669"/>
    <property type="project" value="UniProtKB-KW"/>
</dbReference>
<feature type="domain" description="DNA2/NAM7 helicase helicase" evidence="10">
    <location>
        <begin position="142"/>
        <end position="245"/>
    </location>
</feature>
<dbReference type="Pfam" id="PF13087">
    <property type="entry name" value="AAA_12"/>
    <property type="match status" value="1"/>
</dbReference>
<evidence type="ECO:0000256" key="3">
    <source>
        <dbReference type="ARBA" id="ARBA00012552"/>
    </source>
</evidence>
<dbReference type="Gene3D" id="3.40.50.300">
    <property type="entry name" value="P-loop containing nucleotide triphosphate hydrolases"/>
    <property type="match status" value="2"/>
</dbReference>
<reference evidence="13 14" key="1">
    <citation type="submission" date="2016-07" db="EMBL/GenBank/DDBJ databases">
        <title>Pervasive Adenine N6-methylation of Active Genes in Fungi.</title>
        <authorList>
            <consortium name="DOE Joint Genome Institute"/>
            <person name="Mondo S.J."/>
            <person name="Dannebaum R.O."/>
            <person name="Kuo R.C."/>
            <person name="Labutti K."/>
            <person name="Haridas S."/>
            <person name="Kuo A."/>
            <person name="Salamov A."/>
            <person name="Ahrendt S.R."/>
            <person name="Lipzen A."/>
            <person name="Sullivan W."/>
            <person name="Andreopoulos W.B."/>
            <person name="Clum A."/>
            <person name="Lindquist E."/>
            <person name="Daum C."/>
            <person name="Ramamoorthy G.K."/>
            <person name="Gryganskyi A."/>
            <person name="Culley D."/>
            <person name="Magnuson J.K."/>
            <person name="James T.Y."/>
            <person name="O'Malley M.A."/>
            <person name="Stajich J.E."/>
            <person name="Spatafora J.W."/>
            <person name="Visel A."/>
            <person name="Grigoriev I.V."/>
        </authorList>
    </citation>
    <scope>NUCLEOTIDE SEQUENCE [LARGE SCALE GENOMIC DNA]</scope>
    <source>
        <strain evidence="13 14">JEL800</strain>
    </source>
</reference>
<evidence type="ECO:0000259" key="12">
    <source>
        <dbReference type="Pfam" id="PF21634"/>
    </source>
</evidence>
<keyword evidence="4" id="KW-0963">Cytoplasm</keyword>
<name>A0A1Y2BYE0_9FUNG</name>
<protein>
    <recommendedName>
        <fullName evidence="3">RNA helicase</fullName>
        <ecNumber evidence="3">3.6.4.13</ecNumber>
    </recommendedName>
</protein>
<evidence type="ECO:0000256" key="6">
    <source>
        <dbReference type="ARBA" id="ARBA00022801"/>
    </source>
</evidence>
<dbReference type="EC" id="3.6.4.13" evidence="3"/>
<dbReference type="InterPro" id="IPR047187">
    <property type="entry name" value="SF1_C_Upf1"/>
</dbReference>
<evidence type="ECO:0000256" key="2">
    <source>
        <dbReference type="ARBA" id="ARBA00005601"/>
    </source>
</evidence>
<evidence type="ECO:0000313" key="14">
    <source>
        <dbReference type="Proteomes" id="UP000193642"/>
    </source>
</evidence>
<dbReference type="GO" id="GO:0005737">
    <property type="term" value="C:cytoplasm"/>
    <property type="evidence" value="ECO:0007669"/>
    <property type="project" value="UniProtKB-SubCell"/>
</dbReference>
<dbReference type="GO" id="GO:0003724">
    <property type="term" value="F:RNA helicase activity"/>
    <property type="evidence" value="ECO:0007669"/>
    <property type="project" value="UniProtKB-EC"/>
</dbReference>
<dbReference type="OrthoDB" id="6513042at2759"/>
<keyword evidence="14" id="KW-1185">Reference proteome</keyword>
<dbReference type="CDD" id="cd18808">
    <property type="entry name" value="SF1_C_Upf1"/>
    <property type="match status" value="1"/>
</dbReference>
<evidence type="ECO:0000259" key="11">
    <source>
        <dbReference type="Pfam" id="PF13087"/>
    </source>
</evidence>
<dbReference type="SUPFAM" id="SSF52540">
    <property type="entry name" value="P-loop containing nucleoside triphosphate hydrolases"/>
    <property type="match status" value="1"/>
</dbReference>
<dbReference type="EMBL" id="MCGO01000039">
    <property type="protein sequence ID" value="ORY39657.1"/>
    <property type="molecule type" value="Genomic_DNA"/>
</dbReference>
<feature type="domain" description="Helicase MOV-10-like beta-barrel" evidence="12">
    <location>
        <begin position="8"/>
        <end position="89"/>
    </location>
</feature>
<dbReference type="AlphaFoldDB" id="A0A1Y2BYE0"/>
<dbReference type="InterPro" id="IPR041679">
    <property type="entry name" value="DNA2/NAM7-like_C"/>
</dbReference>
<organism evidence="13 14">
    <name type="scientific">Rhizoclosmatium globosum</name>
    <dbReference type="NCBI Taxonomy" id="329046"/>
    <lineage>
        <taxon>Eukaryota</taxon>
        <taxon>Fungi</taxon>
        <taxon>Fungi incertae sedis</taxon>
        <taxon>Chytridiomycota</taxon>
        <taxon>Chytridiomycota incertae sedis</taxon>
        <taxon>Chytridiomycetes</taxon>
        <taxon>Chytridiales</taxon>
        <taxon>Chytriomycetaceae</taxon>
        <taxon>Rhizoclosmatium</taxon>
    </lineage>
</organism>
<dbReference type="PANTHER" id="PTHR45418:SF1">
    <property type="entry name" value="CANCER_TESTIS ANTIGEN 55"/>
    <property type="match status" value="1"/>
</dbReference>
<evidence type="ECO:0000256" key="8">
    <source>
        <dbReference type="ARBA" id="ARBA00022840"/>
    </source>
</evidence>
<comment type="caution">
    <text evidence="13">The sequence shown here is derived from an EMBL/GenBank/DDBJ whole genome shotgun (WGS) entry which is preliminary data.</text>
</comment>
<evidence type="ECO:0000256" key="9">
    <source>
        <dbReference type="ARBA" id="ARBA00047984"/>
    </source>
</evidence>
<comment type="subcellular location">
    <subcellularLocation>
        <location evidence="1">Cytoplasm</location>
    </subcellularLocation>
</comment>
<comment type="similarity">
    <text evidence="2">Belongs to the DNA2/NAM7 helicase family. SDE3 subfamily.</text>
</comment>
<gene>
    <name evidence="13" type="ORF">BCR33DRAFT_662328</name>
</gene>
<feature type="domain" description="DNA2/NAM7 helicase-like C-terminal" evidence="11">
    <location>
        <begin position="381"/>
        <end position="592"/>
    </location>
</feature>
<evidence type="ECO:0000313" key="13">
    <source>
        <dbReference type="EMBL" id="ORY39657.1"/>
    </source>
</evidence>
<evidence type="ECO:0000256" key="1">
    <source>
        <dbReference type="ARBA" id="ARBA00004496"/>
    </source>
</evidence>
<comment type="catalytic activity">
    <reaction evidence="9">
        <text>ATP + H2O = ADP + phosphate + H(+)</text>
        <dbReference type="Rhea" id="RHEA:13065"/>
        <dbReference type="ChEBI" id="CHEBI:15377"/>
        <dbReference type="ChEBI" id="CHEBI:15378"/>
        <dbReference type="ChEBI" id="CHEBI:30616"/>
        <dbReference type="ChEBI" id="CHEBI:43474"/>
        <dbReference type="ChEBI" id="CHEBI:456216"/>
        <dbReference type="EC" id="3.6.4.13"/>
    </reaction>
</comment>
<dbReference type="Pfam" id="PF21634">
    <property type="entry name" value="MOV-10_beta-barrel"/>
    <property type="match status" value="1"/>
</dbReference>
<keyword evidence="6 13" id="KW-0378">Hydrolase</keyword>
<dbReference type="Pfam" id="PF13086">
    <property type="entry name" value="AAA_11"/>
    <property type="match status" value="1"/>
</dbReference>
<accession>A0A1Y2BYE0</accession>
<sequence>MVVDIRAYDQLGETLEPLSNNSLLRLMVPGLAENRPSVLYGDKIIVKLGNGQRYEGYVHKVELNSVNLKFDQKFHRGVYIKGMKVDVEFNFSRTCFKRAHRSLDLIASCWTFPVNVPMTKTETANLQDFEIRRNQLLKNVTLNTHQIKAVAQIVSKRESQTPFVIFGPPGTGKTKTLVEAVKLALRMMPNARILVTAPSNAAVDLIVHRLSDAQPGGLPPSQMIRVNAYTRSPDSVPHFIARYSLRDDRKGIYVIPKSQSELSTYRVVCTTLYTASALQGMGAFDPVPGPNGALENWFTHIFCDEVGHATETEFWAGNNVVAGKLPQLVIVGDPKQLGPIVRSDLAEQCGYSMSYLERLVETCSAYGRKGGDDVVGERYQNPHNIVQLVDNYRSHPAILELYSKTFYDGDLVCCAKNDGKLSRLSWLPNRNEFPLVFHGVCGKDEREGSSPSWFNMDEVNTVLDYLKTLLTGAPPPKTGRGGGLFGSNMFQTEKASNIGLTMDEIGIITPYRKQIDKIRARLQKEGWSRIRVGTVEEFQGDEKKVIILSTVRSSAQWIEKDQKFNIGFLRNPKRFNVSISRAKSLMIVIGNPEILCGDKYWEKLVRYCEVNGACVGYPVPKEKVGGSKSYGNLVEEDYASEEEDIEVRDVQGVGWRRDE</sequence>
<keyword evidence="5" id="KW-0547">Nucleotide-binding</keyword>
<evidence type="ECO:0000259" key="10">
    <source>
        <dbReference type="Pfam" id="PF13086"/>
    </source>
</evidence>
<evidence type="ECO:0000256" key="7">
    <source>
        <dbReference type="ARBA" id="ARBA00022806"/>
    </source>
</evidence>